<protein>
    <submittedName>
        <fullName evidence="1">Uncharacterized protein</fullName>
    </submittedName>
</protein>
<keyword evidence="2" id="KW-1185">Reference proteome</keyword>
<accession>A0ACC3SQZ5</accession>
<name>A0ACC3SQZ5_LIPKO</name>
<sequence length="86" mass="9920">MKKLNGVVDSSGAVRTLCAAQSPTELESCCHTQIFAVASLVYLWLYLPDTAGRWYEDLDELFMQRISARAFKNYRTDVEKKERKQQ</sequence>
<organism evidence="1 2">
    <name type="scientific">Lipomyces kononenkoae</name>
    <name type="common">Yeast</name>
    <dbReference type="NCBI Taxonomy" id="34357"/>
    <lineage>
        <taxon>Eukaryota</taxon>
        <taxon>Fungi</taxon>
        <taxon>Dikarya</taxon>
        <taxon>Ascomycota</taxon>
        <taxon>Saccharomycotina</taxon>
        <taxon>Lipomycetes</taxon>
        <taxon>Lipomycetales</taxon>
        <taxon>Lipomycetaceae</taxon>
        <taxon>Lipomyces</taxon>
    </lineage>
</organism>
<proteinExistence type="predicted"/>
<evidence type="ECO:0000313" key="1">
    <source>
        <dbReference type="EMBL" id="KAK9234032.1"/>
    </source>
</evidence>
<evidence type="ECO:0000313" key="2">
    <source>
        <dbReference type="Proteomes" id="UP001433508"/>
    </source>
</evidence>
<comment type="caution">
    <text evidence="1">The sequence shown here is derived from an EMBL/GenBank/DDBJ whole genome shotgun (WGS) entry which is preliminary data.</text>
</comment>
<dbReference type="EMBL" id="MU971529">
    <property type="protein sequence ID" value="KAK9234032.1"/>
    <property type="molecule type" value="Genomic_DNA"/>
</dbReference>
<reference evidence="2" key="1">
    <citation type="journal article" date="2024" name="Front. Bioeng. Biotechnol.">
        <title>Genome-scale model development and genomic sequencing of the oleaginous clade Lipomyces.</title>
        <authorList>
            <person name="Czajka J.J."/>
            <person name="Han Y."/>
            <person name="Kim J."/>
            <person name="Mondo S.J."/>
            <person name="Hofstad B.A."/>
            <person name="Robles A."/>
            <person name="Haridas S."/>
            <person name="Riley R."/>
            <person name="LaButti K."/>
            <person name="Pangilinan J."/>
            <person name="Andreopoulos W."/>
            <person name="Lipzen A."/>
            <person name="Yan J."/>
            <person name="Wang M."/>
            <person name="Ng V."/>
            <person name="Grigoriev I.V."/>
            <person name="Spatafora J.W."/>
            <person name="Magnuson J.K."/>
            <person name="Baker S.E."/>
            <person name="Pomraning K.R."/>
        </authorList>
    </citation>
    <scope>NUCLEOTIDE SEQUENCE [LARGE SCALE GENOMIC DNA]</scope>
    <source>
        <strain evidence="2">CBS 7786</strain>
    </source>
</reference>
<gene>
    <name evidence="1" type="ORF">V1525DRAFT_391860</name>
</gene>
<dbReference type="Proteomes" id="UP001433508">
    <property type="component" value="Unassembled WGS sequence"/>
</dbReference>